<reference evidence="1" key="2">
    <citation type="submission" date="2025-08" db="UniProtKB">
        <authorList>
            <consortium name="Ensembl"/>
        </authorList>
    </citation>
    <scope>IDENTIFICATION</scope>
</reference>
<dbReference type="HOGENOM" id="CLU_1119879_0_0_1"/>
<dbReference type="Gene3D" id="1.10.472.80">
    <property type="entry name" value="Ypt/Rab-GAP domain of gyp1p, domain 3"/>
    <property type="match status" value="1"/>
</dbReference>
<reference evidence="1 2" key="1">
    <citation type="submission" date="2008-02" db="EMBL/GenBank/DDBJ databases">
        <title>A 6x draft sequence assembly of the Pongo pygmaeus abelii genome.</title>
        <authorList>
            <person name="Wilson R.K."/>
            <person name="Mardis E."/>
        </authorList>
    </citation>
    <scope>NUCLEOTIDE SEQUENCE [LARGE SCALE GENOMIC DNA]</scope>
</reference>
<dbReference type="Proteomes" id="UP000001595">
    <property type="component" value="Chromosome 17"/>
</dbReference>
<evidence type="ECO:0000313" key="2">
    <source>
        <dbReference type="Proteomes" id="UP000001595"/>
    </source>
</evidence>
<dbReference type="InParanoid" id="H2NSV9"/>
<protein>
    <submittedName>
        <fullName evidence="1">Uncharacterized protein</fullName>
    </submittedName>
</protein>
<keyword evidence="2" id="KW-1185">Reference proteome</keyword>
<name>H2NSV9_PONAB</name>
<evidence type="ECO:0000313" key="1">
    <source>
        <dbReference type="Ensembl" id="ENSPPYP00000009025.3"/>
    </source>
</evidence>
<dbReference type="Ensembl" id="ENSPPYT00000009391.3">
    <property type="protein sequence ID" value="ENSPPYP00000009025.3"/>
    <property type="gene ID" value="ENSPPYG00000008025.3"/>
</dbReference>
<organism evidence="1 2">
    <name type="scientific">Pongo abelii</name>
    <name type="common">Sumatran orangutan</name>
    <name type="synonym">Pongo pygmaeus abelii</name>
    <dbReference type="NCBI Taxonomy" id="9601"/>
    <lineage>
        <taxon>Eukaryota</taxon>
        <taxon>Metazoa</taxon>
        <taxon>Chordata</taxon>
        <taxon>Craniata</taxon>
        <taxon>Vertebrata</taxon>
        <taxon>Euteleostomi</taxon>
        <taxon>Mammalia</taxon>
        <taxon>Eutheria</taxon>
        <taxon>Euarchontoglires</taxon>
        <taxon>Primates</taxon>
        <taxon>Haplorrhini</taxon>
        <taxon>Catarrhini</taxon>
        <taxon>Hominidae</taxon>
        <taxon>Pongo</taxon>
    </lineage>
</organism>
<dbReference type="SUPFAM" id="SSF47923">
    <property type="entry name" value="Ypt/Rab-GAP domain of gyp1p"/>
    <property type="match status" value="1"/>
</dbReference>
<proteinExistence type="predicted"/>
<accession>H2NSV9</accession>
<dbReference type="eggNOG" id="KOG1102">
    <property type="taxonomic scope" value="Eukaryota"/>
</dbReference>
<reference evidence="1" key="3">
    <citation type="submission" date="2025-09" db="UniProtKB">
        <authorList>
            <consortium name="Ensembl"/>
        </authorList>
    </citation>
    <scope>IDENTIFICATION</scope>
</reference>
<dbReference type="GeneTree" id="ENSGT00940000162039"/>
<dbReference type="InterPro" id="IPR035969">
    <property type="entry name" value="Rab-GAP_TBC_sf"/>
</dbReference>
<dbReference type="AlphaFoldDB" id="H2NSV9"/>
<sequence>MRSCRTLSDHSLMEGSHLMERGPQHSRGRKPQWVLLRPLAPAWKGQVLPHLLSPQKSFGLTLRLWDVLILEGEWVLTAMAHASFKIHKEHLMKLSWSTVWEFQERLSQSWALEDNTVLRNLQTSMKELTGKHWGLPPPGELKRGSSRVSLGIGPLCEGDRLALPSPPAQFQGLKPSANRDKSLVLPQPGLTGLFPWPRPRPSSTKGLAQNPGQQAALWMAQRIKMWPACFRVRSGLVLHKNTCAGTLCHTSAQTWMLGSMVSLLQF</sequence>